<evidence type="ECO:0000313" key="6">
    <source>
        <dbReference type="Proteomes" id="UP000464658"/>
    </source>
</evidence>
<feature type="domain" description="Bacterial bifunctional deaminase-reductase C-terminal" evidence="4">
    <location>
        <begin position="14"/>
        <end position="150"/>
    </location>
</feature>
<dbReference type="InterPro" id="IPR024072">
    <property type="entry name" value="DHFR-like_dom_sf"/>
</dbReference>
<evidence type="ECO:0000256" key="2">
    <source>
        <dbReference type="ARBA" id="ARBA00022857"/>
    </source>
</evidence>
<dbReference type="SUPFAM" id="SSF53597">
    <property type="entry name" value="Dihydrofolate reductase-like"/>
    <property type="match status" value="1"/>
</dbReference>
<dbReference type="Proteomes" id="UP000464658">
    <property type="component" value="Chromosome"/>
</dbReference>
<dbReference type="Gene3D" id="3.40.430.10">
    <property type="entry name" value="Dihydrofolate Reductase, subunit A"/>
    <property type="match status" value="1"/>
</dbReference>
<dbReference type="PANTHER" id="PTHR38011">
    <property type="entry name" value="DIHYDROFOLATE REDUCTASE FAMILY PROTEIN (AFU_ORTHOLOGUE AFUA_8G06820)"/>
    <property type="match status" value="1"/>
</dbReference>
<dbReference type="GO" id="GO:0009231">
    <property type="term" value="P:riboflavin biosynthetic process"/>
    <property type="evidence" value="ECO:0007669"/>
    <property type="project" value="InterPro"/>
</dbReference>
<keyword evidence="2" id="KW-0521">NADP</keyword>
<dbReference type="InterPro" id="IPR050765">
    <property type="entry name" value="Riboflavin_Biosynth_HTPR"/>
</dbReference>
<name>A0A5S9MJU4_BACIA</name>
<evidence type="ECO:0000256" key="3">
    <source>
        <dbReference type="ARBA" id="ARBA00023002"/>
    </source>
</evidence>
<keyword evidence="3" id="KW-0560">Oxidoreductase</keyword>
<evidence type="ECO:0000259" key="4">
    <source>
        <dbReference type="Pfam" id="PF01872"/>
    </source>
</evidence>
<organism evidence="5 6">
    <name type="scientific">Bacillus safensis</name>
    <dbReference type="NCBI Taxonomy" id="561879"/>
    <lineage>
        <taxon>Bacteria</taxon>
        <taxon>Bacillati</taxon>
        <taxon>Bacillota</taxon>
        <taxon>Bacilli</taxon>
        <taxon>Bacillales</taxon>
        <taxon>Bacillaceae</taxon>
        <taxon>Bacillus</taxon>
    </lineage>
</organism>
<dbReference type="PANTHER" id="PTHR38011:SF7">
    <property type="entry name" value="2,5-DIAMINO-6-RIBOSYLAMINO-4(3H)-PYRIMIDINONE 5'-PHOSPHATE REDUCTASE"/>
    <property type="match status" value="1"/>
</dbReference>
<dbReference type="GO" id="GO:0008703">
    <property type="term" value="F:5-amino-6-(5-phosphoribosylamino)uracil reductase activity"/>
    <property type="evidence" value="ECO:0007669"/>
    <property type="project" value="InterPro"/>
</dbReference>
<protein>
    <recommendedName>
        <fullName evidence="4">Bacterial bifunctional deaminase-reductase C-terminal domain-containing protein</fullName>
    </recommendedName>
</protein>
<sequence length="155" mass="17068">MKYLITLLKKKKTPFVTLKAGITLDGKIASATSDSKWITSETSRYDAHHIRSINDAILVGAQTVIHDDPSLTARIPNGNNPIRIVLDSKLSTPLTAKIVTDQMAPTWIFTTKQADKEKRAALEEAGVRVFMTDSDTRVPLKEVLQVLGKKISPLS</sequence>
<reference evidence="5 6" key="1">
    <citation type="submission" date="2019-12" db="EMBL/GenBank/DDBJ databases">
        <title>Full genome sequence of a Bacillus safensis strain isolated from commercially available natto in Indonesia.</title>
        <authorList>
            <person name="Yoshida M."/>
            <person name="Uomi M."/>
            <person name="Waturangi D."/>
            <person name="Ekaputri J.J."/>
            <person name="Setiamarga D.H.E."/>
        </authorList>
    </citation>
    <scope>NUCLEOTIDE SEQUENCE [LARGE SCALE GENOMIC DNA]</scope>
    <source>
        <strain evidence="5 6">IDN1</strain>
    </source>
</reference>
<dbReference type="EMBL" id="AP021906">
    <property type="protein sequence ID" value="BBP93221.1"/>
    <property type="molecule type" value="Genomic_DNA"/>
</dbReference>
<proteinExistence type="predicted"/>
<accession>A0A5S9MJU4</accession>
<evidence type="ECO:0000313" key="5">
    <source>
        <dbReference type="EMBL" id="BBP93221.1"/>
    </source>
</evidence>
<dbReference type="AlphaFoldDB" id="A0A5S9MJU4"/>
<evidence type="ECO:0000256" key="1">
    <source>
        <dbReference type="ARBA" id="ARBA00005104"/>
    </source>
</evidence>
<comment type="pathway">
    <text evidence="1">Cofactor biosynthesis; riboflavin biosynthesis.</text>
</comment>
<dbReference type="InterPro" id="IPR002734">
    <property type="entry name" value="RibDG_C"/>
</dbReference>
<dbReference type="Pfam" id="PF01872">
    <property type="entry name" value="RibD_C"/>
    <property type="match status" value="1"/>
</dbReference>
<gene>
    <name evidence="5" type="ORF">BsIDN1_68390</name>
</gene>